<geneLocation type="plasmid" evidence="11 13">
    <name>pTbrSNM4-1b</name>
</geneLocation>
<evidence type="ECO:0000256" key="6">
    <source>
        <dbReference type="ARBA" id="ARBA00022989"/>
    </source>
</evidence>
<evidence type="ECO:0000256" key="5">
    <source>
        <dbReference type="ARBA" id="ARBA00022970"/>
    </source>
</evidence>
<evidence type="ECO:0000256" key="7">
    <source>
        <dbReference type="ARBA" id="ARBA00023136"/>
    </source>
</evidence>
<dbReference type="CDD" id="cd06582">
    <property type="entry name" value="TM_PBP1_LivH_like"/>
    <property type="match status" value="1"/>
</dbReference>
<evidence type="ECO:0000313" key="11">
    <source>
        <dbReference type="EMBL" id="BDG17458.1"/>
    </source>
</evidence>
<keyword evidence="13" id="KW-1185">Reference proteome</keyword>
<evidence type="ECO:0000256" key="4">
    <source>
        <dbReference type="ARBA" id="ARBA00022692"/>
    </source>
</evidence>
<dbReference type="PANTHER" id="PTHR11795">
    <property type="entry name" value="BRANCHED-CHAIN AMINO ACID TRANSPORT SYSTEM PERMEASE PROTEIN LIVH"/>
    <property type="match status" value="1"/>
</dbReference>
<accession>A0A1J0LVX9</accession>
<dbReference type="GO" id="GO:0006865">
    <property type="term" value="P:amino acid transport"/>
    <property type="evidence" value="ECO:0007669"/>
    <property type="project" value="UniProtKB-KW"/>
</dbReference>
<geneLocation type="plasmid" evidence="10">
    <name>pTB1</name>
</geneLocation>
<proteinExistence type="inferred from homology"/>
<feature type="transmembrane region" description="Helical" evidence="9">
    <location>
        <begin position="143"/>
        <end position="162"/>
    </location>
</feature>
<feature type="transmembrane region" description="Helical" evidence="9">
    <location>
        <begin position="98"/>
        <end position="123"/>
    </location>
</feature>
<dbReference type="OrthoDB" id="9807115at2"/>
<protein>
    <submittedName>
        <fullName evidence="10">Branched-chain amino acid ABC transporter permease</fullName>
    </submittedName>
</protein>
<feature type="transmembrane region" description="Helical" evidence="9">
    <location>
        <begin position="6"/>
        <end position="29"/>
    </location>
</feature>
<evidence type="ECO:0000256" key="9">
    <source>
        <dbReference type="SAM" id="Phobius"/>
    </source>
</evidence>
<dbReference type="InterPro" id="IPR052157">
    <property type="entry name" value="BCAA_transport_permease"/>
</dbReference>
<evidence type="ECO:0000256" key="2">
    <source>
        <dbReference type="ARBA" id="ARBA00022448"/>
    </source>
</evidence>
<reference evidence="11 13" key="3">
    <citation type="journal article" date="2022" name="Microbiol. Resour. Announc.">
        <title>Complete Genome Sequences of Thermus Strains Isolated from Senami Hot Spring in Japan.</title>
        <authorList>
            <person name="Miyazaki K."/>
        </authorList>
    </citation>
    <scope>NUCLEOTIDE SEQUENCE [LARGE SCALE GENOMIC DNA]</scope>
    <source>
        <strain evidence="11 13">SNM4-1</strain>
        <plasmid evidence="11 13">pTbrSNM4-1b</plasmid>
    </source>
</reference>
<sequence length="293" mass="31515">MELGFYLLQLLTGLAYASTLFLLAVGLSLIFGAMGIVNFAHGSFYMLGAYLLYAFARGQAEGFWQGLLLVAAAGVVIGALVERLFIRPIYRRPEEYQILLTYALLLILEDLVRFAFGAAYRSFPMPPAFAHPLFVLGTPFPSYYLFLVGLAALVALLLWAFLQRTRLGVWVRAATQDREMLEALGVNVPLLYTAVFSGGIALAALGGAALLPLQAATPGMAVDAVIQAFIVVVIGGLGSVWGALLGAVLMGLIQAFGILLFPEMAMVFPFALMALVLLLRPWGLLGRPPAVRT</sequence>
<dbReference type="EMBL" id="CP016313">
    <property type="protein sequence ID" value="APD10510.1"/>
    <property type="molecule type" value="Genomic_DNA"/>
</dbReference>
<keyword evidence="7 9" id="KW-0472">Membrane</keyword>
<keyword evidence="2" id="KW-0813">Transport</keyword>
<evidence type="ECO:0000313" key="13">
    <source>
        <dbReference type="Proteomes" id="UP000831120"/>
    </source>
</evidence>
<dbReference type="Pfam" id="PF02653">
    <property type="entry name" value="BPD_transp_2"/>
    <property type="match status" value="1"/>
</dbReference>
<comment type="subcellular location">
    <subcellularLocation>
        <location evidence="1">Cell membrane</location>
        <topology evidence="1">Multi-pass membrane protein</topology>
    </subcellularLocation>
</comment>
<keyword evidence="10" id="KW-0614">Plasmid</keyword>
<comment type="similarity">
    <text evidence="8">Belongs to the binding-protein-dependent transport system permease family. LivHM subfamily.</text>
</comment>
<reference evidence="12" key="1">
    <citation type="submission" date="2016-06" db="EMBL/GenBank/DDBJ databases">
        <title>Whole genome sequencing of Thermus brockianus strain GE-1.</title>
        <authorList>
            <person name="Schaefers C."/>
            <person name="Blank S."/>
            <person name="Wiebusch S."/>
            <person name="Elleuche S."/>
            <person name="Antranikian G."/>
        </authorList>
    </citation>
    <scope>NUCLEOTIDE SEQUENCE [LARGE SCALE GENOMIC DNA]</scope>
    <source>
        <strain evidence="12">GE-1</strain>
        <plasmid evidence="12">ptb1</plasmid>
    </source>
</reference>
<reference evidence="10" key="2">
    <citation type="journal article" date="2017" name="Stand. Genomic Sci.">
        <title>Complete genome sequence of Thermus brockianus GE-1 reveals key enzymes of xylan/xylose metabolism.</title>
        <authorList>
            <person name="Schaefers C."/>
            <person name="Blank S."/>
            <person name="Wiebusch S."/>
            <person name="Elleuche S."/>
            <person name="Antranikian G."/>
        </authorList>
    </citation>
    <scope>NUCLEOTIDE SEQUENCE</scope>
    <source>
        <strain evidence="10">GE-1</strain>
        <plasmid evidence="10">pTB1</plasmid>
    </source>
</reference>
<dbReference type="PANTHER" id="PTHR11795:SF442">
    <property type="entry name" value="ABC TRANSPORTER ATP-BINDING PROTEIN"/>
    <property type="match status" value="1"/>
</dbReference>
<feature type="transmembrane region" description="Helical" evidence="9">
    <location>
        <begin position="256"/>
        <end position="279"/>
    </location>
</feature>
<feature type="transmembrane region" description="Helical" evidence="9">
    <location>
        <begin position="183"/>
        <end position="205"/>
    </location>
</feature>
<evidence type="ECO:0000313" key="10">
    <source>
        <dbReference type="EMBL" id="APD10510.1"/>
    </source>
</evidence>
<evidence type="ECO:0000256" key="1">
    <source>
        <dbReference type="ARBA" id="ARBA00004651"/>
    </source>
</evidence>
<dbReference type="Proteomes" id="UP000182993">
    <property type="component" value="Plasmid pTB1"/>
</dbReference>
<dbReference type="InterPro" id="IPR001851">
    <property type="entry name" value="ABC_transp_permease"/>
</dbReference>
<evidence type="ECO:0000256" key="8">
    <source>
        <dbReference type="ARBA" id="ARBA00037998"/>
    </source>
</evidence>
<geneLocation type="plasmid" evidence="12">
    <name>ptb1</name>
</geneLocation>
<organism evidence="10 12">
    <name type="scientific">Thermus brockianus</name>
    <dbReference type="NCBI Taxonomy" id="56956"/>
    <lineage>
        <taxon>Bacteria</taxon>
        <taxon>Thermotogati</taxon>
        <taxon>Deinococcota</taxon>
        <taxon>Deinococci</taxon>
        <taxon>Thermales</taxon>
        <taxon>Thermaceae</taxon>
        <taxon>Thermus</taxon>
    </lineage>
</organism>
<dbReference type="GO" id="GO:0022857">
    <property type="term" value="F:transmembrane transporter activity"/>
    <property type="evidence" value="ECO:0007669"/>
    <property type="project" value="InterPro"/>
</dbReference>
<dbReference type="AlphaFoldDB" id="A0A1J0LVX9"/>
<feature type="transmembrane region" description="Helical" evidence="9">
    <location>
        <begin position="62"/>
        <end position="86"/>
    </location>
</feature>
<name>A0A1J0LVX9_THEBO</name>
<evidence type="ECO:0000256" key="3">
    <source>
        <dbReference type="ARBA" id="ARBA00022475"/>
    </source>
</evidence>
<keyword evidence="6 9" id="KW-1133">Transmembrane helix</keyword>
<dbReference type="RefSeq" id="WP_071678194.1">
    <property type="nucleotide sequence ID" value="NZ_AP025594.1"/>
</dbReference>
<gene>
    <name evidence="10" type="ORF">A0O31_02489</name>
    <name evidence="11" type="ORF">TbrSNM41_21920</name>
</gene>
<keyword evidence="5" id="KW-0029">Amino-acid transport</keyword>
<dbReference type="GO" id="GO:0005886">
    <property type="term" value="C:plasma membrane"/>
    <property type="evidence" value="ECO:0007669"/>
    <property type="project" value="UniProtKB-SubCell"/>
</dbReference>
<evidence type="ECO:0000313" key="12">
    <source>
        <dbReference type="Proteomes" id="UP000182993"/>
    </source>
</evidence>
<dbReference type="KEGG" id="tbc:A0O31_02489"/>
<feature type="transmembrane region" description="Helical" evidence="9">
    <location>
        <begin position="36"/>
        <end position="56"/>
    </location>
</feature>
<dbReference type="EMBL" id="AP025594">
    <property type="protein sequence ID" value="BDG17458.1"/>
    <property type="molecule type" value="Genomic_DNA"/>
</dbReference>
<keyword evidence="3" id="KW-1003">Cell membrane</keyword>
<feature type="transmembrane region" description="Helical" evidence="9">
    <location>
        <begin position="225"/>
        <end position="249"/>
    </location>
</feature>
<keyword evidence="4 9" id="KW-0812">Transmembrane</keyword>
<dbReference type="Proteomes" id="UP000831120">
    <property type="component" value="Plasmid pTbrSNM4-1b"/>
</dbReference>